<dbReference type="Gene3D" id="3.30.565.10">
    <property type="entry name" value="Histidine kinase-like ATPase, C-terminal domain"/>
    <property type="match status" value="1"/>
</dbReference>
<feature type="modified residue" description="4-aspartylphosphate" evidence="7">
    <location>
        <position position="974"/>
    </location>
</feature>
<evidence type="ECO:0000256" key="6">
    <source>
        <dbReference type="ARBA" id="ARBA00023012"/>
    </source>
</evidence>
<evidence type="ECO:0000256" key="4">
    <source>
        <dbReference type="ARBA" id="ARBA00022679"/>
    </source>
</evidence>
<dbReference type="EC" id="2.7.13.3" evidence="2"/>
<dbReference type="InterPro" id="IPR003661">
    <property type="entry name" value="HisK_dim/P_dom"/>
</dbReference>
<accession>A0A0K6I0R8</accession>
<dbReference type="SMART" id="SM00388">
    <property type="entry name" value="HisKA"/>
    <property type="match status" value="1"/>
</dbReference>
<dbReference type="Pfam" id="PF00072">
    <property type="entry name" value="Response_reg"/>
    <property type="match status" value="1"/>
</dbReference>
<feature type="transmembrane region" description="Helical" evidence="8">
    <location>
        <begin position="46"/>
        <end position="67"/>
    </location>
</feature>
<name>A0A0K6I0R8_9HYPH</name>
<dbReference type="InterPro" id="IPR003594">
    <property type="entry name" value="HATPase_dom"/>
</dbReference>
<feature type="transmembrane region" description="Helical" evidence="8">
    <location>
        <begin position="314"/>
        <end position="335"/>
    </location>
</feature>
<dbReference type="GO" id="GO:0009927">
    <property type="term" value="F:histidine phosphotransfer kinase activity"/>
    <property type="evidence" value="ECO:0007669"/>
    <property type="project" value="TreeGrafter"/>
</dbReference>
<feature type="transmembrane region" description="Helical" evidence="8">
    <location>
        <begin position="606"/>
        <end position="631"/>
    </location>
</feature>
<evidence type="ECO:0000259" key="9">
    <source>
        <dbReference type="PROSITE" id="PS50109"/>
    </source>
</evidence>
<dbReference type="Proteomes" id="UP000183900">
    <property type="component" value="Unassembled WGS sequence"/>
</dbReference>
<organism evidence="11 12">
    <name type="scientific">Pannonibacter indicus</name>
    <dbReference type="NCBI Taxonomy" id="466044"/>
    <lineage>
        <taxon>Bacteria</taxon>
        <taxon>Pseudomonadati</taxon>
        <taxon>Pseudomonadota</taxon>
        <taxon>Alphaproteobacteria</taxon>
        <taxon>Hyphomicrobiales</taxon>
        <taxon>Stappiaceae</taxon>
        <taxon>Pannonibacter</taxon>
    </lineage>
</organism>
<dbReference type="Pfam" id="PF00512">
    <property type="entry name" value="HisKA"/>
    <property type="match status" value="1"/>
</dbReference>
<keyword evidence="3 7" id="KW-0597">Phosphoprotein</keyword>
<dbReference type="InterPro" id="IPR005467">
    <property type="entry name" value="His_kinase_dom"/>
</dbReference>
<dbReference type="SUPFAM" id="SSF55874">
    <property type="entry name" value="ATPase domain of HSP90 chaperone/DNA topoisomerase II/histidine kinase"/>
    <property type="match status" value="1"/>
</dbReference>
<dbReference type="InterPro" id="IPR011006">
    <property type="entry name" value="CheY-like_superfamily"/>
</dbReference>
<dbReference type="Pfam" id="PF02518">
    <property type="entry name" value="HATPase_c"/>
    <property type="match status" value="1"/>
</dbReference>
<feature type="transmembrane region" description="Helical" evidence="8">
    <location>
        <begin position="73"/>
        <end position="95"/>
    </location>
</feature>
<keyword evidence="5 11" id="KW-0418">Kinase</keyword>
<dbReference type="FunFam" id="3.30.565.10:FF:000010">
    <property type="entry name" value="Sensor histidine kinase RcsC"/>
    <property type="match status" value="1"/>
</dbReference>
<evidence type="ECO:0000256" key="8">
    <source>
        <dbReference type="SAM" id="Phobius"/>
    </source>
</evidence>
<dbReference type="GO" id="GO:0000155">
    <property type="term" value="F:phosphorelay sensor kinase activity"/>
    <property type="evidence" value="ECO:0007669"/>
    <property type="project" value="InterPro"/>
</dbReference>
<comment type="catalytic activity">
    <reaction evidence="1">
        <text>ATP + protein L-histidine = ADP + protein N-phospho-L-histidine.</text>
        <dbReference type="EC" id="2.7.13.3"/>
    </reaction>
</comment>
<proteinExistence type="predicted"/>
<feature type="transmembrane region" description="Helical" evidence="8">
    <location>
        <begin position="150"/>
        <end position="171"/>
    </location>
</feature>
<dbReference type="InterPro" id="IPR036890">
    <property type="entry name" value="HATPase_C_sf"/>
</dbReference>
<sequence length="1145" mass="123921">MTARQRILPVRRHYNQWVNNQTLEDYALRFTAKSARRFSSRAISHTAGGAISFLALEAIGGTITLSYGTANAFAAILAGCAVLLFVGLPIARYATRHGVDIDLLTRGAGFGYIGSTLTSLIYASFTFILFAIEASIMSSALEYAFGIPLWIGYILSAVAVIPLVTHGITLISRFQLLTQPFWIVLNILPFIFIALTDWQAVGVWLGFAGIDPASGALREAYSNPVDLLQFGAAAAVVLALMAQIGEQVDFLRFLPAKENLSPLRRFALFLAGPGWVVIGLPKLLAGSFLAVLVLSSGIPASEADQPSRMYAVAFGYMLPSEQAAILLMAAFVVVAQLKINVMNAYAGSLAWSNFFSRLTHSHPGRVVWLVFNVGIALLLMELGIYALLEETLGVFSIIAMAWLSAISADLFINKPLGLAPPGIEFKRAHLYDINPVGTGAMGGAALIALLAHYGIFGVTAAALATFIAFVLPFVFAPLIAWGTKGKYYLARKPRRHWQSRTAITCSVCENPFEPEDMAYCPAYQVPICSLCCTLDARCGDSCKPKARLAYQTKTVAAAALPAWVMEKLSTRLGRYLTTSVLVIAGIGLILTIIYNQSMVHSPQENLAPGQIIALIFVVFAIAAGIGVWFLVLAHDTRRVAEEESARQNTLLLQEIEAHRKTDAALQRAKEAAEAANHAKSRYVIGLSHELRTPLNAVLGYAQVLERDEAIPRERKASIQVIRRSAEHLSGLIDGLLDISRIEAGRLQVSTDTVNIHEFLDQIVAMVRLQAQAAGLGFEFSRAPNLPALVRTDEKRLRQILVNLLSNAIKFTDKGQIRLDVAYRSQVATFRITDTGRGIAPEDLDRIFEPFGRGSSETVHRTPGLGLGLTITKLLAQTLGGSIDVTSETGKGSTFTVRLMLAALNGPAPALAADRLVRGYEGPRRSILVIDDNGDHRALMREMLAPLGFIVLTAENGQEGIDLTLELAPDLVLADISMPGLNGWEVAAALRHRGYKGRIVMLSANIGDTALRPTGEPAHDDTLAKPVDMAQLLDRLGRLPGLVWRYGAPAAPAPEPKAAPSLPIILPQADPQRETAPGLYANPGPSHLRDLMDLGDIGYVHGIEAKLSELGREAGNAPLVAALRERLEQFDFAGYRTILEEVQPHD</sequence>
<feature type="transmembrane region" description="Helical" evidence="8">
    <location>
        <begin position="227"/>
        <end position="245"/>
    </location>
</feature>
<keyword evidence="8" id="KW-0472">Membrane</keyword>
<dbReference type="Gene3D" id="1.10.287.130">
    <property type="match status" value="1"/>
</dbReference>
<dbReference type="SMART" id="SM00448">
    <property type="entry name" value="REC"/>
    <property type="match status" value="1"/>
</dbReference>
<feature type="transmembrane region" description="Helical" evidence="8">
    <location>
        <begin position="107"/>
        <end position="130"/>
    </location>
</feature>
<keyword evidence="6" id="KW-0902">Two-component regulatory system</keyword>
<dbReference type="CDD" id="cd17546">
    <property type="entry name" value="REC_hyHK_CKI1_RcsC-like"/>
    <property type="match status" value="1"/>
</dbReference>
<dbReference type="PRINTS" id="PR00344">
    <property type="entry name" value="BCTRLSENSOR"/>
</dbReference>
<dbReference type="InterPro" id="IPR036097">
    <property type="entry name" value="HisK_dim/P_sf"/>
</dbReference>
<dbReference type="InterPro" id="IPR004358">
    <property type="entry name" value="Sig_transdc_His_kin-like_C"/>
</dbReference>
<feature type="domain" description="Response regulatory" evidence="10">
    <location>
        <begin position="925"/>
        <end position="1039"/>
    </location>
</feature>
<protein>
    <recommendedName>
        <fullName evidence="2">histidine kinase</fullName>
        <ecNumber evidence="2">2.7.13.3</ecNumber>
    </recommendedName>
</protein>
<evidence type="ECO:0000313" key="12">
    <source>
        <dbReference type="Proteomes" id="UP000183900"/>
    </source>
</evidence>
<dbReference type="GO" id="GO:0005886">
    <property type="term" value="C:plasma membrane"/>
    <property type="evidence" value="ECO:0007669"/>
    <property type="project" value="TreeGrafter"/>
</dbReference>
<dbReference type="Gene3D" id="1.10.4160.10">
    <property type="entry name" value="Hydantoin permease"/>
    <property type="match status" value="1"/>
</dbReference>
<feature type="transmembrane region" description="Helical" evidence="8">
    <location>
        <begin position="461"/>
        <end position="482"/>
    </location>
</feature>
<feature type="domain" description="Histidine kinase" evidence="9">
    <location>
        <begin position="685"/>
        <end position="902"/>
    </location>
</feature>
<dbReference type="CDD" id="cd16922">
    <property type="entry name" value="HATPase_EvgS-ArcB-TorS-like"/>
    <property type="match status" value="1"/>
</dbReference>
<dbReference type="Gene3D" id="3.40.50.2300">
    <property type="match status" value="1"/>
</dbReference>
<dbReference type="SMART" id="SM00387">
    <property type="entry name" value="HATPase_c"/>
    <property type="match status" value="1"/>
</dbReference>
<feature type="transmembrane region" description="Helical" evidence="8">
    <location>
        <begin position="366"/>
        <end position="388"/>
    </location>
</feature>
<keyword evidence="8" id="KW-1133">Transmembrane helix</keyword>
<dbReference type="SUPFAM" id="SSF52172">
    <property type="entry name" value="CheY-like"/>
    <property type="match status" value="1"/>
</dbReference>
<dbReference type="EMBL" id="CYHE01000006">
    <property type="protein sequence ID" value="CUA96666.1"/>
    <property type="molecule type" value="Genomic_DNA"/>
</dbReference>
<keyword evidence="12" id="KW-1185">Reference proteome</keyword>
<evidence type="ECO:0000256" key="3">
    <source>
        <dbReference type="ARBA" id="ARBA00022553"/>
    </source>
</evidence>
<evidence type="ECO:0000259" key="10">
    <source>
        <dbReference type="PROSITE" id="PS50110"/>
    </source>
</evidence>
<feature type="transmembrane region" description="Helical" evidence="8">
    <location>
        <begin position="266"/>
        <end position="294"/>
    </location>
</feature>
<keyword evidence="4" id="KW-0808">Transferase</keyword>
<dbReference type="PANTHER" id="PTHR43047">
    <property type="entry name" value="TWO-COMPONENT HISTIDINE PROTEIN KINASE"/>
    <property type="match status" value="1"/>
</dbReference>
<feature type="transmembrane region" description="Helical" evidence="8">
    <location>
        <begin position="183"/>
        <end position="207"/>
    </location>
</feature>
<keyword evidence="8" id="KW-0812">Transmembrane</keyword>
<dbReference type="OrthoDB" id="9801651at2"/>
<evidence type="ECO:0000313" key="11">
    <source>
        <dbReference type="EMBL" id="CUA96666.1"/>
    </source>
</evidence>
<dbReference type="PANTHER" id="PTHR43047:SF72">
    <property type="entry name" value="OSMOSENSING HISTIDINE PROTEIN KINASE SLN1"/>
    <property type="match status" value="1"/>
</dbReference>
<dbReference type="InterPro" id="IPR001789">
    <property type="entry name" value="Sig_transdc_resp-reg_receiver"/>
</dbReference>
<dbReference type="PROSITE" id="PS50109">
    <property type="entry name" value="HIS_KIN"/>
    <property type="match status" value="1"/>
</dbReference>
<dbReference type="RefSeq" id="WP_055455736.1">
    <property type="nucleotide sequence ID" value="NZ_CYHE01000006.1"/>
</dbReference>
<gene>
    <name evidence="11" type="ORF">Ga0061067_10637</name>
</gene>
<evidence type="ECO:0000256" key="7">
    <source>
        <dbReference type="PROSITE-ProRule" id="PRU00169"/>
    </source>
</evidence>
<evidence type="ECO:0000256" key="5">
    <source>
        <dbReference type="ARBA" id="ARBA00022777"/>
    </source>
</evidence>
<dbReference type="PROSITE" id="PS50110">
    <property type="entry name" value="RESPONSE_REGULATORY"/>
    <property type="match status" value="1"/>
</dbReference>
<evidence type="ECO:0000256" key="1">
    <source>
        <dbReference type="ARBA" id="ARBA00000085"/>
    </source>
</evidence>
<feature type="transmembrane region" description="Helical" evidence="8">
    <location>
        <begin position="433"/>
        <end position="455"/>
    </location>
</feature>
<dbReference type="CDD" id="cd00082">
    <property type="entry name" value="HisKA"/>
    <property type="match status" value="1"/>
</dbReference>
<dbReference type="SUPFAM" id="SSF47384">
    <property type="entry name" value="Homodimeric domain of signal transducing histidine kinase"/>
    <property type="match status" value="1"/>
</dbReference>
<evidence type="ECO:0000256" key="2">
    <source>
        <dbReference type="ARBA" id="ARBA00012438"/>
    </source>
</evidence>
<feature type="transmembrane region" description="Helical" evidence="8">
    <location>
        <begin position="394"/>
        <end position="412"/>
    </location>
</feature>
<reference evidence="12" key="1">
    <citation type="submission" date="2015-08" db="EMBL/GenBank/DDBJ databases">
        <authorList>
            <person name="Varghese N."/>
        </authorList>
    </citation>
    <scope>NUCLEOTIDE SEQUENCE [LARGE SCALE GENOMIC DNA]</scope>
    <source>
        <strain evidence="12">DSM 23407</strain>
    </source>
</reference>
<feature type="transmembrane region" description="Helical" evidence="8">
    <location>
        <begin position="575"/>
        <end position="594"/>
    </location>
</feature>
<dbReference type="AlphaFoldDB" id="A0A0K6I0R8"/>